<dbReference type="Proteomes" id="UP000031202">
    <property type="component" value="Unassembled WGS sequence"/>
</dbReference>
<evidence type="ECO:0000259" key="6">
    <source>
        <dbReference type="Pfam" id="PF01243"/>
    </source>
</evidence>
<evidence type="ECO:0000313" key="8">
    <source>
        <dbReference type="Proteomes" id="UP000031202"/>
    </source>
</evidence>
<dbReference type="InterPro" id="IPR011576">
    <property type="entry name" value="Pyridox_Oxase_N"/>
</dbReference>
<accession>A0A0B4E0K5</accession>
<dbReference type="RefSeq" id="WP_039411901.1">
    <property type="nucleotide sequence ID" value="NZ_JWSZ01000001.1"/>
</dbReference>
<feature type="region of interest" description="Disordered" evidence="5">
    <location>
        <begin position="1"/>
        <end position="25"/>
    </location>
</feature>
<protein>
    <submittedName>
        <fullName evidence="7">Pyridoxamine 5-phosphate oxidase</fullName>
    </submittedName>
</protein>
<dbReference type="InterPro" id="IPR000659">
    <property type="entry name" value="Pyridox_Oxase"/>
</dbReference>
<dbReference type="Pfam" id="PF01243">
    <property type="entry name" value="PNPOx_N"/>
    <property type="match status" value="1"/>
</dbReference>
<gene>
    <name evidence="7" type="ORF">RM52_01360</name>
</gene>
<reference evidence="7 8" key="1">
    <citation type="submission" date="2014-12" db="EMBL/GenBank/DDBJ databases">
        <title>Genome sequencing of Microbacterium hominis TPW29.</title>
        <authorList>
            <person name="Tan P.W."/>
            <person name="Chan K.-G."/>
        </authorList>
    </citation>
    <scope>NUCLEOTIDE SEQUENCE [LARGE SCALE GENOMIC DNA]</scope>
    <source>
        <strain evidence="7 8">TPW29</strain>
    </source>
</reference>
<evidence type="ECO:0000256" key="5">
    <source>
        <dbReference type="SAM" id="MobiDB-lite"/>
    </source>
</evidence>
<dbReference type="Gene3D" id="2.30.110.10">
    <property type="entry name" value="Electron Transport, Fmn-binding Protein, Chain A"/>
    <property type="match status" value="1"/>
</dbReference>
<evidence type="ECO:0000256" key="1">
    <source>
        <dbReference type="ARBA" id="ARBA00001917"/>
    </source>
</evidence>
<dbReference type="GO" id="GO:0008615">
    <property type="term" value="P:pyridoxine biosynthetic process"/>
    <property type="evidence" value="ECO:0007669"/>
    <property type="project" value="InterPro"/>
</dbReference>
<evidence type="ECO:0000313" key="7">
    <source>
        <dbReference type="EMBL" id="KIC60083.1"/>
    </source>
</evidence>
<dbReference type="GO" id="GO:0004733">
    <property type="term" value="F:pyridoxamine phosphate oxidase activity"/>
    <property type="evidence" value="ECO:0007669"/>
    <property type="project" value="InterPro"/>
</dbReference>
<evidence type="ECO:0000256" key="4">
    <source>
        <dbReference type="ARBA" id="ARBA00023002"/>
    </source>
</evidence>
<dbReference type="PANTHER" id="PTHR10851">
    <property type="entry name" value="PYRIDOXINE-5-PHOSPHATE OXIDASE"/>
    <property type="match status" value="1"/>
</dbReference>
<organism evidence="7 8">
    <name type="scientific">Microbacterium hominis</name>
    <dbReference type="NCBI Taxonomy" id="162426"/>
    <lineage>
        <taxon>Bacteria</taxon>
        <taxon>Bacillati</taxon>
        <taxon>Actinomycetota</taxon>
        <taxon>Actinomycetes</taxon>
        <taxon>Micrococcales</taxon>
        <taxon>Microbacteriaceae</taxon>
        <taxon>Microbacterium</taxon>
    </lineage>
</organism>
<evidence type="ECO:0000256" key="3">
    <source>
        <dbReference type="ARBA" id="ARBA00022643"/>
    </source>
</evidence>
<dbReference type="PANTHER" id="PTHR10851:SF0">
    <property type="entry name" value="PYRIDOXINE-5'-PHOSPHATE OXIDASE"/>
    <property type="match status" value="1"/>
</dbReference>
<dbReference type="InterPro" id="IPR012349">
    <property type="entry name" value="Split_barrel_FMN-bd"/>
</dbReference>
<comment type="caution">
    <text evidence="7">The sequence shown here is derived from an EMBL/GenBank/DDBJ whole genome shotgun (WGS) entry which is preliminary data.</text>
</comment>
<sequence>MTASYAPGIPPAPVVIDHDSDPVQSDTPVADPLALAREWLPGPGEDRLLMTVSTIGLDGLPDARTTMLSDFDGERFFFHTDADSRKAAELAADPGVALTILWPGFTRQLVVQGTASRSSRAESDEAYRRRSPYLQQLAWQNTPAFAQLPLAERRARWDEFLRAHGGAGDPSFTPPASWAGFAVTPHRLVFWVSNPLAASRRIAYTRDADSWTLAALPG</sequence>
<keyword evidence="3" id="KW-0288">FMN</keyword>
<keyword evidence="4" id="KW-0560">Oxidoreductase</keyword>
<keyword evidence="2" id="KW-0285">Flavoprotein</keyword>
<dbReference type="SUPFAM" id="SSF50475">
    <property type="entry name" value="FMN-binding split barrel"/>
    <property type="match status" value="1"/>
</dbReference>
<feature type="domain" description="Pyridoxamine 5'-phosphate oxidase N-terminal" evidence="6">
    <location>
        <begin position="47"/>
        <end position="135"/>
    </location>
</feature>
<comment type="cofactor">
    <cofactor evidence="1">
        <name>FMN</name>
        <dbReference type="ChEBI" id="CHEBI:58210"/>
    </cofactor>
</comment>
<proteinExistence type="predicted"/>
<dbReference type="GO" id="GO:0010181">
    <property type="term" value="F:FMN binding"/>
    <property type="evidence" value="ECO:0007669"/>
    <property type="project" value="InterPro"/>
</dbReference>
<dbReference type="AlphaFoldDB" id="A0A0B4E0K5"/>
<dbReference type="EMBL" id="JWSZ01000001">
    <property type="protein sequence ID" value="KIC60083.1"/>
    <property type="molecule type" value="Genomic_DNA"/>
</dbReference>
<evidence type="ECO:0000256" key="2">
    <source>
        <dbReference type="ARBA" id="ARBA00022630"/>
    </source>
</evidence>
<name>A0A0B4E0K5_9MICO</name>